<accession>A0A194PHG7</accession>
<proteinExistence type="predicted"/>
<protein>
    <submittedName>
        <fullName evidence="1">Uncharacterized protein</fullName>
    </submittedName>
</protein>
<keyword evidence="2" id="KW-1185">Reference proteome</keyword>
<evidence type="ECO:0000313" key="1">
    <source>
        <dbReference type="EMBL" id="KPI92856.1"/>
    </source>
</evidence>
<name>A0A194PHG7_PAPXU</name>
<dbReference type="Proteomes" id="UP000053268">
    <property type="component" value="Unassembled WGS sequence"/>
</dbReference>
<dbReference type="EMBL" id="KQ459603">
    <property type="protein sequence ID" value="KPI92856.1"/>
    <property type="molecule type" value="Genomic_DNA"/>
</dbReference>
<dbReference type="AlphaFoldDB" id="A0A194PHG7"/>
<reference evidence="1 2" key="1">
    <citation type="journal article" date="2015" name="Nat. Commun.">
        <title>Outbred genome sequencing and CRISPR/Cas9 gene editing in butterflies.</title>
        <authorList>
            <person name="Li X."/>
            <person name="Fan D."/>
            <person name="Zhang W."/>
            <person name="Liu G."/>
            <person name="Zhang L."/>
            <person name="Zhao L."/>
            <person name="Fang X."/>
            <person name="Chen L."/>
            <person name="Dong Y."/>
            <person name="Chen Y."/>
            <person name="Ding Y."/>
            <person name="Zhao R."/>
            <person name="Feng M."/>
            <person name="Zhu Y."/>
            <person name="Feng Y."/>
            <person name="Jiang X."/>
            <person name="Zhu D."/>
            <person name="Xiang H."/>
            <person name="Feng X."/>
            <person name="Li S."/>
            <person name="Wang J."/>
            <person name="Zhang G."/>
            <person name="Kronforst M.R."/>
            <person name="Wang W."/>
        </authorList>
    </citation>
    <scope>NUCLEOTIDE SEQUENCE [LARGE SCALE GENOMIC DNA]</scope>
    <source>
        <strain evidence="1">Ya'a_city_454_Px</strain>
        <tissue evidence="1">Whole body</tissue>
    </source>
</reference>
<sequence>MTCFFDLVNSGSTVVDYSREQERSSLFRRRCCAATLTVIVDYHHRTFGLQRERLAVVTLCRRQSAVTHRTDL</sequence>
<evidence type="ECO:0000313" key="2">
    <source>
        <dbReference type="Proteomes" id="UP000053268"/>
    </source>
</evidence>
<organism evidence="1 2">
    <name type="scientific">Papilio xuthus</name>
    <name type="common">Asian swallowtail butterfly</name>
    <dbReference type="NCBI Taxonomy" id="66420"/>
    <lineage>
        <taxon>Eukaryota</taxon>
        <taxon>Metazoa</taxon>
        <taxon>Ecdysozoa</taxon>
        <taxon>Arthropoda</taxon>
        <taxon>Hexapoda</taxon>
        <taxon>Insecta</taxon>
        <taxon>Pterygota</taxon>
        <taxon>Neoptera</taxon>
        <taxon>Endopterygota</taxon>
        <taxon>Lepidoptera</taxon>
        <taxon>Glossata</taxon>
        <taxon>Ditrysia</taxon>
        <taxon>Papilionoidea</taxon>
        <taxon>Papilionidae</taxon>
        <taxon>Papilioninae</taxon>
        <taxon>Papilio</taxon>
    </lineage>
</organism>
<gene>
    <name evidence="1" type="ORF">RR46_14077</name>
</gene>